<dbReference type="InterPro" id="IPR029063">
    <property type="entry name" value="SAM-dependent_MTases_sf"/>
</dbReference>
<name>A0A246FF02_PSENT</name>
<evidence type="ECO:0000256" key="4">
    <source>
        <dbReference type="HAMAP-Rule" id="MF_02057"/>
    </source>
</evidence>
<dbReference type="InterPro" id="IPR033664">
    <property type="entry name" value="Cmo5U_methylTrfase"/>
</dbReference>
<feature type="domain" description="Methyltransferase type 11" evidence="5">
    <location>
        <begin position="52"/>
        <end position="147"/>
    </location>
</feature>
<dbReference type="EMBL" id="NJBA01000001">
    <property type="protein sequence ID" value="OWP52913.1"/>
    <property type="molecule type" value="Genomic_DNA"/>
</dbReference>
<reference evidence="6 7" key="1">
    <citation type="submission" date="2017-06" db="EMBL/GenBank/DDBJ databases">
        <title>Draft genome of Pseudomonas nitroreducens DF05.</title>
        <authorList>
            <person name="Iyer R."/>
        </authorList>
    </citation>
    <scope>NUCLEOTIDE SEQUENCE [LARGE SCALE GENOMIC DNA]</scope>
    <source>
        <strain evidence="6 7">DF05</strain>
    </source>
</reference>
<dbReference type="Gene3D" id="3.40.50.150">
    <property type="entry name" value="Vaccinia Virus protein VP39"/>
    <property type="match status" value="1"/>
</dbReference>
<comment type="catalytic activity">
    <reaction evidence="4">
        <text>5-carboxymethoxyuridine(34) in tRNA + S-adenosyl-L-methionine = 5-methoxycarbonylmethoxyuridine(34) in tRNA + S-adenosyl-L-homocysteine</text>
        <dbReference type="Rhea" id="RHEA:54080"/>
        <dbReference type="Rhea" id="RHEA-COMP:13383"/>
        <dbReference type="Rhea" id="RHEA-COMP:13781"/>
        <dbReference type="ChEBI" id="CHEBI:57856"/>
        <dbReference type="ChEBI" id="CHEBI:59789"/>
        <dbReference type="ChEBI" id="CHEBI:136879"/>
        <dbReference type="ChEBI" id="CHEBI:138053"/>
    </reaction>
</comment>
<comment type="similarity">
    <text evidence="4">Belongs to the class I-like SAM-binding methyltransferase superfamily. CmoM family.</text>
</comment>
<dbReference type="eggNOG" id="COG2227">
    <property type="taxonomic scope" value="Bacteria"/>
</dbReference>
<dbReference type="RefSeq" id="WP_088416299.1">
    <property type="nucleotide sequence ID" value="NZ_NJBA01000001.1"/>
</dbReference>
<dbReference type="AlphaFoldDB" id="A0A246FF02"/>
<evidence type="ECO:0000313" key="6">
    <source>
        <dbReference type="EMBL" id="OWP52913.1"/>
    </source>
</evidence>
<sequence length="256" mass="28852">MNQSPKTGDRHFDELATRFAEKIYGGAKGAIRLAVLQADLAEALPDRPLRVLDIGAGLGHMSLWLAGRGHDVTLAEPAAPMLEGARQRFEEAGLAATFIEAPWQDLLGQLNEPYDLVICHAVLEWLAEPLAILPVLHQLTRADGWLSLAFYNRDALIYRNLLKGHFRKLRKNRFSGEGQSLTPQEPLDPRVLEAAMAGHWNIAARSGVRVFHDYMPVEFQHKAEPLDLVEMELQYRRHPAFAGLGRYLHWLCRPQD</sequence>
<evidence type="ECO:0000256" key="2">
    <source>
        <dbReference type="ARBA" id="ARBA00022679"/>
    </source>
</evidence>
<accession>A0A246FF02</accession>
<comment type="caution">
    <text evidence="4">Lacks conserved residue(s) required for the propagation of feature annotation.</text>
</comment>
<comment type="function">
    <text evidence="4">Catalyzes the methylation of 5-carboxymethoxyuridine (cmo5U) to form 5-methoxycarbonylmethoxyuridine (mcmo5U) at position 34 in tRNAs.</text>
</comment>
<evidence type="ECO:0000256" key="1">
    <source>
        <dbReference type="ARBA" id="ARBA00022603"/>
    </source>
</evidence>
<keyword evidence="3 4" id="KW-0949">S-adenosyl-L-methionine</keyword>
<keyword evidence="1 4" id="KW-0489">Methyltransferase</keyword>
<dbReference type="STRING" id="46680.GCA_000807755_04952"/>
<dbReference type="InterPro" id="IPR013216">
    <property type="entry name" value="Methyltransf_11"/>
</dbReference>
<dbReference type="Proteomes" id="UP000198145">
    <property type="component" value="Unassembled WGS sequence"/>
</dbReference>
<dbReference type="SUPFAM" id="SSF53335">
    <property type="entry name" value="S-adenosyl-L-methionine-dependent methyltransferases"/>
    <property type="match status" value="1"/>
</dbReference>
<protein>
    <recommendedName>
        <fullName evidence="4">tRNA 5-carboxymethoxyuridine methyltransferase</fullName>
        <ecNumber evidence="4">2.1.1.-</ecNumber>
    </recommendedName>
    <alternativeName>
        <fullName evidence="4">cmo5U methyltransferase</fullName>
    </alternativeName>
</protein>
<feature type="binding site" evidence="4">
    <location>
        <position position="76"/>
    </location>
    <ligand>
        <name>S-adenosyl-L-methionine</name>
        <dbReference type="ChEBI" id="CHEBI:59789"/>
    </ligand>
</feature>
<dbReference type="GO" id="GO:0032259">
    <property type="term" value="P:methylation"/>
    <property type="evidence" value="ECO:0007669"/>
    <property type="project" value="UniProtKB-KW"/>
</dbReference>
<keyword evidence="2 4" id="KW-0808">Transferase</keyword>
<dbReference type="Pfam" id="PF08241">
    <property type="entry name" value="Methyltransf_11"/>
    <property type="match status" value="1"/>
</dbReference>
<feature type="binding site" evidence="4">
    <location>
        <begin position="55"/>
        <end position="56"/>
    </location>
    <ligand>
        <name>S-adenosyl-L-methionine</name>
        <dbReference type="ChEBI" id="CHEBI:59789"/>
    </ligand>
</feature>
<dbReference type="GO" id="GO:0097697">
    <property type="term" value="F:tRNA (5-carboxymethoxyuridine(34)-5-O)-methyltransferase activity"/>
    <property type="evidence" value="ECO:0007669"/>
    <property type="project" value="UniProtKB-UniRule"/>
</dbReference>
<evidence type="ECO:0000256" key="3">
    <source>
        <dbReference type="ARBA" id="ARBA00022691"/>
    </source>
</evidence>
<feature type="binding site" evidence="4">
    <location>
        <position position="32"/>
    </location>
    <ligand>
        <name>S-adenosyl-L-methionine</name>
        <dbReference type="ChEBI" id="CHEBI:59789"/>
    </ligand>
</feature>
<dbReference type="GO" id="GO:0006400">
    <property type="term" value="P:tRNA modification"/>
    <property type="evidence" value="ECO:0007669"/>
    <property type="project" value="UniProtKB-UniRule"/>
</dbReference>
<comment type="caution">
    <text evidence="6">The sequence shown here is derived from an EMBL/GenBank/DDBJ whole genome shotgun (WGS) entry which is preliminary data.</text>
</comment>
<dbReference type="PANTHER" id="PTHR43464">
    <property type="entry name" value="METHYLTRANSFERASE"/>
    <property type="match status" value="1"/>
</dbReference>
<gene>
    <name evidence="4" type="primary">cmoM</name>
    <name evidence="6" type="ORF">CEG18_03475</name>
</gene>
<organism evidence="6 7">
    <name type="scientific">Pseudomonas nitroreducens</name>
    <dbReference type="NCBI Taxonomy" id="46680"/>
    <lineage>
        <taxon>Bacteria</taxon>
        <taxon>Pseudomonadati</taxon>
        <taxon>Pseudomonadota</taxon>
        <taxon>Gammaproteobacteria</taxon>
        <taxon>Pseudomonadales</taxon>
        <taxon>Pseudomonadaceae</taxon>
        <taxon>Pseudomonas</taxon>
    </lineage>
</organism>
<dbReference type="EC" id="2.1.1.-" evidence="4"/>
<evidence type="ECO:0000259" key="5">
    <source>
        <dbReference type="Pfam" id="PF08241"/>
    </source>
</evidence>
<proteinExistence type="inferred from homology"/>
<dbReference type="HAMAP" id="MF_02057">
    <property type="entry name" value="tRNA_methyltr_CmoM"/>
    <property type="match status" value="1"/>
</dbReference>
<feature type="binding site" evidence="4">
    <location>
        <position position="120"/>
    </location>
    <ligand>
        <name>S-adenosyl-L-methionine</name>
        <dbReference type="ChEBI" id="CHEBI:59789"/>
    </ligand>
</feature>
<keyword evidence="4" id="KW-0819">tRNA processing</keyword>
<evidence type="ECO:0000313" key="7">
    <source>
        <dbReference type="Proteomes" id="UP000198145"/>
    </source>
</evidence>
<dbReference type="CDD" id="cd02440">
    <property type="entry name" value="AdoMet_MTases"/>
    <property type="match status" value="1"/>
</dbReference>
<dbReference type="PANTHER" id="PTHR43464:SF19">
    <property type="entry name" value="UBIQUINONE BIOSYNTHESIS O-METHYLTRANSFERASE, MITOCHONDRIAL"/>
    <property type="match status" value="1"/>
</dbReference>